<evidence type="ECO:0000313" key="2">
    <source>
        <dbReference type="EMBL" id="MCC8392201.1"/>
    </source>
</evidence>
<keyword evidence="1" id="KW-0472">Membrane</keyword>
<keyword evidence="1" id="KW-0812">Transmembrane</keyword>
<gene>
    <name evidence="2" type="ORF">LJ656_06330</name>
</gene>
<evidence type="ECO:0000313" key="3">
    <source>
        <dbReference type="Proteomes" id="UP001431019"/>
    </source>
</evidence>
<proteinExistence type="predicted"/>
<protein>
    <recommendedName>
        <fullName evidence="4">Cellulose biosynthesis protein BcsF</fullName>
    </recommendedName>
</protein>
<feature type="transmembrane region" description="Helical" evidence="1">
    <location>
        <begin position="6"/>
        <end position="26"/>
    </location>
</feature>
<sequence length="63" mass="7617">MSETWMGLTITGVALLIAMPLIFSHYRRERRRRQLLRNLDHEQWWYQARPGVTATRVFSKTNR</sequence>
<keyword evidence="3" id="KW-1185">Reference proteome</keyword>
<accession>A0ABS8JQK8</accession>
<dbReference type="Proteomes" id="UP001431019">
    <property type="component" value="Unassembled WGS sequence"/>
</dbReference>
<comment type="caution">
    <text evidence="2">The sequence shown here is derived from an EMBL/GenBank/DDBJ whole genome shotgun (WGS) entry which is preliminary data.</text>
</comment>
<dbReference type="RefSeq" id="WP_230508418.1">
    <property type="nucleotide sequence ID" value="NZ_JAJITD010000003.1"/>
</dbReference>
<reference evidence="2 3" key="1">
    <citation type="submission" date="2021-11" db="EMBL/GenBank/DDBJ databases">
        <authorList>
            <person name="Oh E.-T."/>
            <person name="Kim S.-B."/>
        </authorList>
    </citation>
    <scope>NUCLEOTIDE SEQUENCE [LARGE SCALE GENOMIC DNA]</scope>
    <source>
        <strain evidence="2 3">MMS20-SJTR3</strain>
    </source>
</reference>
<name>A0ABS8JQK8_9BURK</name>
<evidence type="ECO:0008006" key="4">
    <source>
        <dbReference type="Google" id="ProtNLM"/>
    </source>
</evidence>
<dbReference type="EMBL" id="JAJITD010000003">
    <property type="protein sequence ID" value="MCC8392201.1"/>
    <property type="molecule type" value="Genomic_DNA"/>
</dbReference>
<organism evidence="2 3">
    <name type="scientific">Paraburkholderia sejongensis</name>
    <dbReference type="NCBI Taxonomy" id="2886946"/>
    <lineage>
        <taxon>Bacteria</taxon>
        <taxon>Pseudomonadati</taxon>
        <taxon>Pseudomonadota</taxon>
        <taxon>Betaproteobacteria</taxon>
        <taxon>Burkholderiales</taxon>
        <taxon>Burkholderiaceae</taxon>
        <taxon>Paraburkholderia</taxon>
    </lineage>
</organism>
<evidence type="ECO:0000256" key="1">
    <source>
        <dbReference type="SAM" id="Phobius"/>
    </source>
</evidence>
<keyword evidence="1" id="KW-1133">Transmembrane helix</keyword>